<keyword evidence="3" id="KW-0050">Antiport</keyword>
<sequence>MEDGRAIMALAIPLVLSQFAQTGILFIDTLLMGRLGPASLAGGALALSAYYFCYILVFGAVSASSNLVALAHGAGRRREVVAAVRAGILLSALLSLVIGMGLWHAKPVMLALGQPADIADVAQGFLRLLVWGMPFSLLFMALRGFASGIGKPGPVPFITFSALALSATLGWVLSHWIGVYGIALASACTYLYMGLSFSWMVTRHRAFRRYPIFAGFDRRDLAIVRPLLKIGIPTAGTLGLESSLFNACAWLMGALGAVQLAAHQSMMQLVIASFMVPLGLMYAVSMRVGQAAGAGEWERVRRSALVGQGMALVWTLLTATTLFLAPDALIALFLPDGRANVVEARAVATSLVPLAALLCLLDGWQSLAGAVLRALKDARITMVIYTVGCWGVGLPLSWWLSRHGLGPAGVWWGMCSGLLVVCLLLYWRFEHATRRLILLRPKF</sequence>
<dbReference type="EMBL" id="JAUEDK010000047">
    <property type="protein sequence ID" value="MDN0076926.1"/>
    <property type="molecule type" value="Genomic_DNA"/>
</dbReference>
<dbReference type="NCBIfam" id="TIGR00797">
    <property type="entry name" value="matE"/>
    <property type="match status" value="1"/>
</dbReference>
<dbReference type="Pfam" id="PF01554">
    <property type="entry name" value="MatE"/>
    <property type="match status" value="2"/>
</dbReference>
<evidence type="ECO:0000256" key="6">
    <source>
        <dbReference type="ARBA" id="ARBA00022989"/>
    </source>
</evidence>
<feature type="transmembrane region" description="Helical" evidence="10">
    <location>
        <begin position="82"/>
        <end position="104"/>
    </location>
</feature>
<evidence type="ECO:0000256" key="2">
    <source>
        <dbReference type="ARBA" id="ARBA00022448"/>
    </source>
</evidence>
<organism evidence="11 12">
    <name type="scientific">Crenobacter oryzisoli</name>
    <dbReference type="NCBI Taxonomy" id="3056844"/>
    <lineage>
        <taxon>Bacteria</taxon>
        <taxon>Pseudomonadati</taxon>
        <taxon>Pseudomonadota</taxon>
        <taxon>Betaproteobacteria</taxon>
        <taxon>Neisseriales</taxon>
        <taxon>Neisseriaceae</taxon>
        <taxon>Crenobacter</taxon>
    </lineage>
</organism>
<evidence type="ECO:0000256" key="9">
    <source>
        <dbReference type="ARBA" id="ARBA00031636"/>
    </source>
</evidence>
<dbReference type="InterPro" id="IPR048279">
    <property type="entry name" value="MdtK-like"/>
</dbReference>
<evidence type="ECO:0000256" key="10">
    <source>
        <dbReference type="SAM" id="Phobius"/>
    </source>
</evidence>
<keyword evidence="7" id="KW-0406">Ion transport</keyword>
<dbReference type="PIRSF" id="PIRSF006603">
    <property type="entry name" value="DinF"/>
    <property type="match status" value="1"/>
</dbReference>
<gene>
    <name evidence="11" type="ORF">QU481_18950</name>
</gene>
<evidence type="ECO:0000256" key="8">
    <source>
        <dbReference type="ARBA" id="ARBA00023136"/>
    </source>
</evidence>
<keyword evidence="5 10" id="KW-0812">Transmembrane</keyword>
<feature type="transmembrane region" description="Helical" evidence="10">
    <location>
        <begin position="124"/>
        <end position="142"/>
    </location>
</feature>
<dbReference type="PANTHER" id="PTHR43298:SF2">
    <property type="entry name" value="FMN_FAD EXPORTER YEEO-RELATED"/>
    <property type="match status" value="1"/>
</dbReference>
<feature type="transmembrane region" description="Helical" evidence="10">
    <location>
        <begin position="380"/>
        <end position="398"/>
    </location>
</feature>
<dbReference type="Proteomes" id="UP001168540">
    <property type="component" value="Unassembled WGS sequence"/>
</dbReference>
<dbReference type="InterPro" id="IPR002528">
    <property type="entry name" value="MATE_fam"/>
</dbReference>
<keyword evidence="4" id="KW-1003">Cell membrane</keyword>
<dbReference type="RefSeq" id="WP_289831559.1">
    <property type="nucleotide sequence ID" value="NZ_JAUEDK010000047.1"/>
</dbReference>
<feature type="transmembrane region" description="Helical" evidence="10">
    <location>
        <begin position="47"/>
        <end position="70"/>
    </location>
</feature>
<keyword evidence="6 10" id="KW-1133">Transmembrane helix</keyword>
<name>A0ABT7XT10_9NEIS</name>
<proteinExistence type="predicted"/>
<evidence type="ECO:0000256" key="7">
    <source>
        <dbReference type="ARBA" id="ARBA00023065"/>
    </source>
</evidence>
<evidence type="ECO:0000313" key="11">
    <source>
        <dbReference type="EMBL" id="MDN0076926.1"/>
    </source>
</evidence>
<comment type="caution">
    <text evidence="11">The sequence shown here is derived from an EMBL/GenBank/DDBJ whole genome shotgun (WGS) entry which is preliminary data.</text>
</comment>
<evidence type="ECO:0000256" key="3">
    <source>
        <dbReference type="ARBA" id="ARBA00022449"/>
    </source>
</evidence>
<feature type="transmembrane region" description="Helical" evidence="10">
    <location>
        <begin position="154"/>
        <end position="173"/>
    </location>
</feature>
<keyword evidence="12" id="KW-1185">Reference proteome</keyword>
<keyword evidence="2" id="KW-0813">Transport</keyword>
<feature type="transmembrane region" description="Helical" evidence="10">
    <location>
        <begin position="346"/>
        <end position="368"/>
    </location>
</feature>
<feature type="transmembrane region" description="Helical" evidence="10">
    <location>
        <begin position="7"/>
        <end position="27"/>
    </location>
</feature>
<dbReference type="CDD" id="cd13131">
    <property type="entry name" value="MATE_NorM_like"/>
    <property type="match status" value="1"/>
</dbReference>
<protein>
    <recommendedName>
        <fullName evidence="9">Multidrug-efflux transporter</fullName>
    </recommendedName>
</protein>
<evidence type="ECO:0000256" key="5">
    <source>
        <dbReference type="ARBA" id="ARBA00022692"/>
    </source>
</evidence>
<dbReference type="PANTHER" id="PTHR43298">
    <property type="entry name" value="MULTIDRUG RESISTANCE PROTEIN NORM-RELATED"/>
    <property type="match status" value="1"/>
</dbReference>
<feature type="transmembrane region" description="Helical" evidence="10">
    <location>
        <begin position="268"/>
        <end position="289"/>
    </location>
</feature>
<reference evidence="11" key="1">
    <citation type="submission" date="2023-06" db="EMBL/GenBank/DDBJ databases">
        <authorList>
            <person name="Zhang S."/>
        </authorList>
    </citation>
    <scope>NUCLEOTIDE SEQUENCE</scope>
    <source>
        <strain evidence="11">SG2303</strain>
    </source>
</reference>
<dbReference type="InterPro" id="IPR050222">
    <property type="entry name" value="MATE_MdtK"/>
</dbReference>
<keyword evidence="8 10" id="KW-0472">Membrane</keyword>
<feature type="transmembrane region" description="Helical" evidence="10">
    <location>
        <begin position="410"/>
        <end position="429"/>
    </location>
</feature>
<evidence type="ECO:0000256" key="4">
    <source>
        <dbReference type="ARBA" id="ARBA00022475"/>
    </source>
</evidence>
<feature type="transmembrane region" description="Helical" evidence="10">
    <location>
        <begin position="179"/>
        <end position="201"/>
    </location>
</feature>
<evidence type="ECO:0000256" key="1">
    <source>
        <dbReference type="ARBA" id="ARBA00004429"/>
    </source>
</evidence>
<comment type="subcellular location">
    <subcellularLocation>
        <location evidence="1">Cell inner membrane</location>
        <topology evidence="1">Multi-pass membrane protein</topology>
    </subcellularLocation>
</comment>
<accession>A0ABT7XT10</accession>
<feature type="transmembrane region" description="Helical" evidence="10">
    <location>
        <begin position="310"/>
        <end position="334"/>
    </location>
</feature>
<evidence type="ECO:0000313" key="12">
    <source>
        <dbReference type="Proteomes" id="UP001168540"/>
    </source>
</evidence>